<keyword evidence="7" id="KW-0520">NAD</keyword>
<evidence type="ECO:0000256" key="6">
    <source>
        <dbReference type="ARBA" id="ARBA00023002"/>
    </source>
</evidence>
<evidence type="ECO:0000256" key="10">
    <source>
        <dbReference type="ARBA" id="ARBA00023264"/>
    </source>
</evidence>
<evidence type="ECO:0000259" key="12">
    <source>
        <dbReference type="Pfam" id="PF07479"/>
    </source>
</evidence>
<keyword evidence="6 13" id="KW-0560">Oxidoreductase</keyword>
<keyword evidence="4" id="KW-0547">Nucleotide-binding</keyword>
<evidence type="ECO:0000256" key="1">
    <source>
        <dbReference type="ARBA" id="ARBA00011009"/>
    </source>
</evidence>
<dbReference type="Gene3D" id="3.40.50.720">
    <property type="entry name" value="NAD(P)-binding Rossmann-like Domain"/>
    <property type="match status" value="1"/>
</dbReference>
<dbReference type="GO" id="GO:0051287">
    <property type="term" value="F:NAD binding"/>
    <property type="evidence" value="ECO:0007669"/>
    <property type="project" value="InterPro"/>
</dbReference>
<dbReference type="GO" id="GO:0047952">
    <property type="term" value="F:glycerol-3-phosphate dehydrogenase [NAD(P)+] activity"/>
    <property type="evidence" value="ECO:0007669"/>
    <property type="project" value="UniProtKB-EC"/>
</dbReference>
<keyword evidence="8" id="KW-0443">Lipid metabolism</keyword>
<feature type="domain" description="Glycerol-3-phosphate dehydrogenase NAD-dependent N-terminal" evidence="11">
    <location>
        <begin position="38"/>
        <end position="133"/>
    </location>
</feature>
<organism evidence="13">
    <name type="scientific">hydrothermal vent metagenome</name>
    <dbReference type="NCBI Taxonomy" id="652676"/>
    <lineage>
        <taxon>unclassified sequences</taxon>
        <taxon>metagenomes</taxon>
        <taxon>ecological metagenomes</taxon>
    </lineage>
</organism>
<dbReference type="GO" id="GO:0046168">
    <property type="term" value="P:glycerol-3-phosphate catabolic process"/>
    <property type="evidence" value="ECO:0007669"/>
    <property type="project" value="InterPro"/>
</dbReference>
<dbReference type="Pfam" id="PF01210">
    <property type="entry name" value="NAD_Gly3P_dh_N"/>
    <property type="match status" value="1"/>
</dbReference>
<evidence type="ECO:0000259" key="11">
    <source>
        <dbReference type="Pfam" id="PF01210"/>
    </source>
</evidence>
<evidence type="ECO:0000256" key="2">
    <source>
        <dbReference type="ARBA" id="ARBA00022490"/>
    </source>
</evidence>
<dbReference type="InterPro" id="IPR011128">
    <property type="entry name" value="G3P_DH_NAD-dep_N"/>
</dbReference>
<evidence type="ECO:0000313" key="13">
    <source>
        <dbReference type="EMBL" id="SHO80796.1"/>
    </source>
</evidence>
<keyword evidence="9" id="KW-0594">Phospholipid biosynthesis</keyword>
<dbReference type="GO" id="GO:0005975">
    <property type="term" value="P:carbohydrate metabolic process"/>
    <property type="evidence" value="ECO:0007669"/>
    <property type="project" value="InterPro"/>
</dbReference>
<dbReference type="SUPFAM" id="SSF48179">
    <property type="entry name" value="6-phosphogluconate dehydrogenase C-terminal domain-like"/>
    <property type="match status" value="1"/>
</dbReference>
<proteinExistence type="inferred from homology"/>
<dbReference type="Pfam" id="PF07479">
    <property type="entry name" value="NAD_Gly3P_dh_C"/>
    <property type="match status" value="1"/>
</dbReference>
<evidence type="ECO:0000256" key="5">
    <source>
        <dbReference type="ARBA" id="ARBA00022857"/>
    </source>
</evidence>
<dbReference type="NCBIfam" id="NF000940">
    <property type="entry name" value="PRK00094.1-2"/>
    <property type="match status" value="1"/>
</dbReference>
<keyword evidence="2" id="KW-0963">Cytoplasm</keyword>
<accession>A0A1W1EIY5</accession>
<dbReference type="InterPro" id="IPR006168">
    <property type="entry name" value="G3P_DH_NAD-dep"/>
</dbReference>
<dbReference type="FunFam" id="1.10.1040.10:FF:000025">
    <property type="entry name" value="Glycerol-3-phosphate dehydrogenase [NAD(P)+]"/>
    <property type="match status" value="1"/>
</dbReference>
<dbReference type="PIRSF" id="PIRSF000114">
    <property type="entry name" value="Glycerol-3-P_dh"/>
    <property type="match status" value="1"/>
</dbReference>
<sequence length="297" mass="32263">MKISIIGAGKWGEALYHAYSSNPNNDVVITSRNFKDIENFVSLDEALKREFLIIAIPAQFIREWLNNNFIDFNQNILVASKGIETTTGAFLNDIYSKFISEKRLAFISGPSFASEVKLSLPTALIISSTNQKLAQTYANGLPKFIKGYISDDVIGAEVAGAYKNVIAIAGGLCDGLNLGNNARAAIISRGLVEMSRFGEYFGAKLETFLSLGGAGDLFLTASSKLSRNYRVGVGLAEKKSLDRILEELGEVAEGVGTARALDKIAQAKNIYLPIAREIYLMLDCGKNPQESVDDLLS</sequence>
<dbReference type="GO" id="GO:0008654">
    <property type="term" value="P:phospholipid biosynthetic process"/>
    <property type="evidence" value="ECO:0007669"/>
    <property type="project" value="UniProtKB-KW"/>
</dbReference>
<keyword evidence="10" id="KW-1208">Phospholipid metabolism</keyword>
<dbReference type="PROSITE" id="PS00957">
    <property type="entry name" value="NAD_G3PDH"/>
    <property type="match status" value="1"/>
</dbReference>
<dbReference type="SUPFAM" id="SSF51735">
    <property type="entry name" value="NAD(P)-binding Rossmann-fold domains"/>
    <property type="match status" value="1"/>
</dbReference>
<dbReference type="EMBL" id="FRYL01000021">
    <property type="protein sequence ID" value="SHO80796.1"/>
    <property type="molecule type" value="Genomic_DNA"/>
</dbReference>
<dbReference type="PANTHER" id="PTHR11728:SF1">
    <property type="entry name" value="GLYCEROL-3-PHOSPHATE DEHYDROGENASE [NAD(+)] 2, CHLOROPLASTIC"/>
    <property type="match status" value="1"/>
</dbReference>
<dbReference type="HAMAP" id="MF_00394">
    <property type="entry name" value="NAD_Glyc3P_dehydrog"/>
    <property type="match status" value="1"/>
</dbReference>
<dbReference type="AlphaFoldDB" id="A0A1W1EIY5"/>
<dbReference type="InterPro" id="IPR036291">
    <property type="entry name" value="NAD(P)-bd_dom_sf"/>
</dbReference>
<evidence type="ECO:0000256" key="4">
    <source>
        <dbReference type="ARBA" id="ARBA00022741"/>
    </source>
</evidence>
<evidence type="ECO:0000256" key="7">
    <source>
        <dbReference type="ARBA" id="ARBA00023027"/>
    </source>
</evidence>
<dbReference type="PANTHER" id="PTHR11728">
    <property type="entry name" value="GLYCEROL-3-PHOSPHATE DEHYDROGENASE"/>
    <property type="match status" value="1"/>
</dbReference>
<dbReference type="EC" id="1.1.1.94" evidence="13"/>
<keyword evidence="5" id="KW-0521">NADP</keyword>
<dbReference type="GO" id="GO:0005829">
    <property type="term" value="C:cytosol"/>
    <property type="evidence" value="ECO:0007669"/>
    <property type="project" value="TreeGrafter"/>
</dbReference>
<evidence type="ECO:0000256" key="3">
    <source>
        <dbReference type="ARBA" id="ARBA00022516"/>
    </source>
</evidence>
<name>A0A1W1EIY5_9ZZZZ</name>
<dbReference type="InterPro" id="IPR006109">
    <property type="entry name" value="G3P_DH_NAD-dep_C"/>
</dbReference>
<feature type="domain" description="Glycerol-3-phosphate dehydrogenase NAD-dependent C-terminal" evidence="12">
    <location>
        <begin position="152"/>
        <end position="292"/>
    </location>
</feature>
<dbReference type="Gene3D" id="1.10.1040.10">
    <property type="entry name" value="N-(1-d-carboxylethyl)-l-norvaline Dehydrogenase, domain 2"/>
    <property type="match status" value="1"/>
</dbReference>
<reference evidence="13" key="1">
    <citation type="submission" date="2016-10" db="EMBL/GenBank/DDBJ databases">
        <authorList>
            <person name="de Groot N.N."/>
        </authorList>
    </citation>
    <scope>NUCLEOTIDE SEQUENCE</scope>
</reference>
<keyword evidence="3" id="KW-0444">Lipid biosynthesis</keyword>
<protein>
    <submittedName>
        <fullName evidence="13">Glycerol-3-phosphate dehydrogenase [NAD(P)+]</fullName>
        <ecNumber evidence="13">1.1.1.94</ecNumber>
    </submittedName>
</protein>
<comment type="similarity">
    <text evidence="1">Belongs to the NAD-dependent glycerol-3-phosphate dehydrogenase family.</text>
</comment>
<dbReference type="InterPro" id="IPR013328">
    <property type="entry name" value="6PGD_dom2"/>
</dbReference>
<gene>
    <name evidence="13" type="ORF">MNB_SV-15-445</name>
</gene>
<evidence type="ECO:0000256" key="8">
    <source>
        <dbReference type="ARBA" id="ARBA00023098"/>
    </source>
</evidence>
<dbReference type="NCBIfam" id="NF000943">
    <property type="entry name" value="PRK00094.2-1"/>
    <property type="match status" value="1"/>
</dbReference>
<evidence type="ECO:0000256" key="9">
    <source>
        <dbReference type="ARBA" id="ARBA00023209"/>
    </source>
</evidence>
<dbReference type="InterPro" id="IPR008927">
    <property type="entry name" value="6-PGluconate_DH-like_C_sf"/>
</dbReference>